<dbReference type="GO" id="GO:0030170">
    <property type="term" value="F:pyridoxal phosphate binding"/>
    <property type="evidence" value="ECO:0007669"/>
    <property type="project" value="TreeGrafter"/>
</dbReference>
<dbReference type="GO" id="GO:0035999">
    <property type="term" value="P:tetrahydrofolate interconversion"/>
    <property type="evidence" value="ECO:0007669"/>
    <property type="project" value="UniProtKB-UniPathway"/>
</dbReference>
<dbReference type="UniPathway" id="UPA00193"/>
<dbReference type="InterPro" id="IPR015422">
    <property type="entry name" value="PyrdxlP-dep_Trfase_small"/>
</dbReference>
<dbReference type="SUPFAM" id="SSF53383">
    <property type="entry name" value="PLP-dependent transferases"/>
    <property type="match status" value="1"/>
</dbReference>
<name>A0A6A1Q272_BALPH</name>
<organism evidence="4 5">
    <name type="scientific">Balaenoptera physalus</name>
    <name type="common">Fin whale</name>
    <name type="synonym">Balaena physalus</name>
    <dbReference type="NCBI Taxonomy" id="9770"/>
    <lineage>
        <taxon>Eukaryota</taxon>
        <taxon>Metazoa</taxon>
        <taxon>Chordata</taxon>
        <taxon>Craniata</taxon>
        <taxon>Vertebrata</taxon>
        <taxon>Euteleostomi</taxon>
        <taxon>Mammalia</taxon>
        <taxon>Eutheria</taxon>
        <taxon>Laurasiatheria</taxon>
        <taxon>Artiodactyla</taxon>
        <taxon>Whippomorpha</taxon>
        <taxon>Cetacea</taxon>
        <taxon>Mysticeti</taxon>
        <taxon>Balaenopteridae</taxon>
        <taxon>Balaenoptera</taxon>
    </lineage>
</organism>
<proteinExistence type="predicted"/>
<dbReference type="OrthoDB" id="10265628at2759"/>
<dbReference type="EMBL" id="SGJD01001184">
    <property type="protein sequence ID" value="KAB0401567.1"/>
    <property type="molecule type" value="Genomic_DNA"/>
</dbReference>
<evidence type="ECO:0000256" key="1">
    <source>
        <dbReference type="ARBA" id="ARBA00001933"/>
    </source>
</evidence>
<dbReference type="GO" id="GO:0005739">
    <property type="term" value="C:mitochondrion"/>
    <property type="evidence" value="ECO:0007669"/>
    <property type="project" value="TreeGrafter"/>
</dbReference>
<dbReference type="InterPro" id="IPR015424">
    <property type="entry name" value="PyrdxlP-dep_Trfase"/>
</dbReference>
<accession>A0A6A1Q272</accession>
<dbReference type="InterPro" id="IPR039429">
    <property type="entry name" value="SHMT-like_dom"/>
</dbReference>
<dbReference type="Pfam" id="PF00464">
    <property type="entry name" value="SHMT"/>
    <property type="match status" value="2"/>
</dbReference>
<dbReference type="PANTHER" id="PTHR11680">
    <property type="entry name" value="SERINE HYDROXYMETHYLTRANSFERASE"/>
    <property type="match status" value="1"/>
</dbReference>
<dbReference type="Gene3D" id="3.40.640.10">
    <property type="entry name" value="Type I PLP-dependent aspartate aminotransferase-like (Major domain)"/>
    <property type="match status" value="2"/>
</dbReference>
<evidence type="ECO:0000313" key="4">
    <source>
        <dbReference type="EMBL" id="KAB0401567.1"/>
    </source>
</evidence>
<feature type="domain" description="Serine hydroxymethyltransferase-like" evidence="3">
    <location>
        <begin position="49"/>
        <end position="146"/>
    </location>
</feature>
<gene>
    <name evidence="4" type="ORF">E2I00_013835</name>
</gene>
<evidence type="ECO:0000259" key="3">
    <source>
        <dbReference type="Pfam" id="PF00464"/>
    </source>
</evidence>
<dbReference type="PANTHER" id="PTHR11680:SF28">
    <property type="entry name" value="SERINE HYDROXYMETHYLTRANSFERASE, MITOCHONDRIAL"/>
    <property type="match status" value="1"/>
</dbReference>
<reference evidence="4 5" key="1">
    <citation type="journal article" date="2019" name="PLoS ONE">
        <title>Genomic analyses reveal an absence of contemporary introgressive admixture between fin whales and blue whales, despite known hybrids.</title>
        <authorList>
            <person name="Westbury M.V."/>
            <person name="Petersen B."/>
            <person name="Lorenzen E.D."/>
        </authorList>
    </citation>
    <scope>NUCLEOTIDE SEQUENCE [LARGE SCALE GENOMIC DNA]</scope>
    <source>
        <strain evidence="4">FinWhale-01</strain>
    </source>
</reference>
<comment type="caution">
    <text evidence="4">The sequence shown here is derived from an EMBL/GenBank/DDBJ whole genome shotgun (WGS) entry which is preliminary data.</text>
</comment>
<dbReference type="InterPro" id="IPR015421">
    <property type="entry name" value="PyrdxlP-dep_Trfase_major"/>
</dbReference>
<comment type="cofactor">
    <cofactor evidence="1">
        <name>pyridoxal 5'-phosphate</name>
        <dbReference type="ChEBI" id="CHEBI:597326"/>
    </cofactor>
</comment>
<dbReference type="Gene3D" id="3.90.1150.10">
    <property type="entry name" value="Aspartate Aminotransferase, domain 1"/>
    <property type="match status" value="1"/>
</dbReference>
<evidence type="ECO:0000256" key="2">
    <source>
        <dbReference type="ARBA" id="ARBA00022898"/>
    </source>
</evidence>
<dbReference type="GO" id="GO:0004372">
    <property type="term" value="F:glycine hydroxymethyltransferase activity"/>
    <property type="evidence" value="ECO:0007669"/>
    <property type="project" value="TreeGrafter"/>
</dbReference>
<evidence type="ECO:0000313" key="5">
    <source>
        <dbReference type="Proteomes" id="UP000437017"/>
    </source>
</evidence>
<dbReference type="GO" id="GO:0019264">
    <property type="term" value="P:glycine biosynthetic process from serine"/>
    <property type="evidence" value="ECO:0007669"/>
    <property type="project" value="TreeGrafter"/>
</dbReference>
<keyword evidence="5" id="KW-1185">Reference proteome</keyword>
<keyword evidence="2" id="KW-0663">Pyridoxal phosphate</keyword>
<dbReference type="Proteomes" id="UP000437017">
    <property type="component" value="Unassembled WGS sequence"/>
</dbReference>
<feature type="domain" description="Serine hydroxymethyltransferase-like" evidence="3">
    <location>
        <begin position="153"/>
        <end position="230"/>
    </location>
</feature>
<protein>
    <recommendedName>
        <fullName evidence="3">Serine hydroxymethyltransferase-like domain-containing protein</fullName>
    </recommendedName>
</protein>
<dbReference type="AlphaFoldDB" id="A0A6A1Q272"/>
<sequence>MAIRCLHSEAAQIQTGEATKGWSGQESLSVTLRCGSCYGERTGCVVAWKLTDPENFCSRAALEALGSRLNNKYSEGYPGKRYYEGAEAVDEIELLCQRRALEAFDLDPAQWGVNVQPYSGSPANLASYTALLQPYDQIMGLTCPMGAVSPMATSGTGAHARLINYARMREVCDEVKARLLADMAHISGLGAAKVIPSPFKHVDVVTTTAHKTLRGAWAGLLFYRKGFREEDFWKVVGFTDAGVNIGLEVKSKTARLQDFKSFLLKGPETSHWLADLRQRVEQFGRACPMPGFDEH</sequence>
<dbReference type="InterPro" id="IPR049943">
    <property type="entry name" value="Ser_HO-MeTrfase-like"/>
</dbReference>